<reference evidence="2 3" key="1">
    <citation type="submission" date="2016-10" db="EMBL/GenBank/DDBJ databases">
        <authorList>
            <person name="de Groot N.N."/>
        </authorList>
    </citation>
    <scope>NUCLEOTIDE SEQUENCE [LARGE SCALE GENOMIC DNA]</scope>
    <source>
        <strain evidence="2 3">DSM 1736</strain>
    </source>
</reference>
<accession>A0A1G9U063</accession>
<dbReference type="Pfam" id="PF19991">
    <property type="entry name" value="HMA_2"/>
    <property type="match status" value="1"/>
</dbReference>
<keyword evidence="1" id="KW-0472">Membrane</keyword>
<dbReference type="AlphaFoldDB" id="A0A1G9U063"/>
<keyword evidence="3" id="KW-1185">Reference proteome</keyword>
<gene>
    <name evidence="2" type="ORF">SAMN04488502_105147</name>
</gene>
<evidence type="ECO:0000313" key="3">
    <source>
        <dbReference type="Proteomes" id="UP000214880"/>
    </source>
</evidence>
<dbReference type="InterPro" id="IPR036163">
    <property type="entry name" value="HMA_dom_sf"/>
</dbReference>
<dbReference type="SUPFAM" id="SSF55008">
    <property type="entry name" value="HMA, heavy metal-associated domain"/>
    <property type="match status" value="1"/>
</dbReference>
<protein>
    <submittedName>
        <fullName evidence="2">Uncharacterized protein</fullName>
    </submittedName>
</protein>
<dbReference type="Proteomes" id="UP000214880">
    <property type="component" value="Unassembled WGS sequence"/>
</dbReference>
<organism evidence="2 3">
    <name type="scientific">Dendrosporobacter quercicolus</name>
    <dbReference type="NCBI Taxonomy" id="146817"/>
    <lineage>
        <taxon>Bacteria</taxon>
        <taxon>Bacillati</taxon>
        <taxon>Bacillota</taxon>
        <taxon>Negativicutes</taxon>
        <taxon>Selenomonadales</taxon>
        <taxon>Sporomusaceae</taxon>
        <taxon>Dendrosporobacter</taxon>
    </lineage>
</organism>
<feature type="transmembrane region" description="Helical" evidence="1">
    <location>
        <begin position="29"/>
        <end position="46"/>
    </location>
</feature>
<evidence type="ECO:0000313" key="2">
    <source>
        <dbReference type="EMBL" id="SDM53316.1"/>
    </source>
</evidence>
<dbReference type="STRING" id="146817.SAMN04488502_105147"/>
<dbReference type="Gene3D" id="3.30.70.100">
    <property type="match status" value="1"/>
</dbReference>
<proteinExistence type="predicted"/>
<evidence type="ECO:0000256" key="1">
    <source>
        <dbReference type="SAM" id="Phobius"/>
    </source>
</evidence>
<name>A0A1G9U063_9FIRM</name>
<dbReference type="RefSeq" id="WP_092073047.1">
    <property type="nucleotide sequence ID" value="NZ_FNHB01000005.1"/>
</dbReference>
<keyword evidence="1" id="KW-0812">Transmembrane</keyword>
<dbReference type="OrthoDB" id="2887217at2"/>
<dbReference type="EMBL" id="FNHB01000005">
    <property type="protein sequence ID" value="SDM53316.1"/>
    <property type="molecule type" value="Genomic_DNA"/>
</dbReference>
<sequence length="162" mass="18715">MSFHHGRIDLGLALTFFSSLLSLPFSKRYHVWLGICFGLLTVIHTWQHRRQVSCHLQKERQPMDLLSQYKKMTNSAKKTYLLQQVQVLHYIRGRVRLYSRHLVNNAGIAAEIRRQLEAAPEVTNFSVNTLTGSVLIEYAPEKIANNPLLQELEQLAAKQYGR</sequence>
<keyword evidence="1" id="KW-1133">Transmembrane helix</keyword>
<dbReference type="GO" id="GO:0046872">
    <property type="term" value="F:metal ion binding"/>
    <property type="evidence" value="ECO:0007669"/>
    <property type="project" value="InterPro"/>
</dbReference>